<dbReference type="PANTHER" id="PTHR21040">
    <property type="entry name" value="BCDNA.GH04120"/>
    <property type="match status" value="1"/>
</dbReference>
<accession>A0A5A8C0Y1</accession>
<evidence type="ECO:0000313" key="2">
    <source>
        <dbReference type="EMBL" id="KAA0146528.1"/>
    </source>
</evidence>
<feature type="compositionally biased region" description="Acidic residues" evidence="1">
    <location>
        <begin position="523"/>
        <end position="533"/>
    </location>
</feature>
<dbReference type="InterPro" id="IPR038901">
    <property type="entry name" value="HEXDC-like"/>
</dbReference>
<dbReference type="CDD" id="cd06565">
    <property type="entry name" value="GH20_GcnA-like"/>
    <property type="match status" value="1"/>
</dbReference>
<dbReference type="Proteomes" id="UP000323011">
    <property type="component" value="Unassembled WGS sequence"/>
</dbReference>
<keyword evidence="3" id="KW-1185">Reference proteome</keyword>
<evidence type="ECO:0000313" key="3">
    <source>
        <dbReference type="Proteomes" id="UP000323011"/>
    </source>
</evidence>
<feature type="compositionally biased region" description="Acidic residues" evidence="1">
    <location>
        <begin position="482"/>
        <end position="501"/>
    </location>
</feature>
<dbReference type="EMBL" id="VLTN01000084">
    <property type="protein sequence ID" value="KAA0146528.1"/>
    <property type="molecule type" value="Genomic_DNA"/>
</dbReference>
<sequence>MTDLGRCDLIVHLDMKGAPPPCSYLVELMSHFAAWGATGVLIEWEDMLPFEGPLEVVRHPEAYTKEEVGRVLAAAKRSGLSVIPLVQTFGHLEFVLKHARFGSMREERDNYMDLCPESDGARALAFELVHQVAALHPGCPRLHIGCDEVFSLGTHALSRAKAASAGEARLFLDHAGAVMNECARLGIVPLLWHDMMAHFDVDALRQVAKSRAEVVVWSYGLDVEDAVPAGMWSRFREAGLRVWGASAFKGASQPDAVWVPAARHVTNHQSWVARASQTSLQGVILTGWARFNHTAALCETLPAGLPSLALCMGVLRNGGYSDGLRRRVWAALGLPESLPLVPSAGELSGFHESGADPAFPGGAVFRVLAGLEGTRLQLARTMENRRLFCPPYTHRLSPPLWRRMGWHARSARAAVEAMRRQLTLAAVGVLTPAGLAEVLGAKFATLTQQAADVSRDMRGLLQQHSGLVGMHDVGAGRAAAPQDDDHDDDDEDEEEEDDDVVDGLARSGAGPRAGAGRPGVGTADEDEDEDADVDPANGSAGGWRGGSAGGRAAEAPDASPRAVLAAVVGKASGLGLRSRRAASLPGSASSESFEAQHLMLDPRWFLLGARAVVPPPGPHAEPAAALAAAAARSSSDTAAYGSAAGSAGMVVPASPAAIAAAVGVASTAAPLVTTSIAAAASSASGRALPPRQTSASVVTALPAAVVGASSVAALPQSASLAPLPEEGHVPATPSLPGVHRVQLPDGGAAAGQAAPCSSSAGRQPGQPAAVSMALQHAPPSVGRLATADDTSAPSAFGTVPLGGGTLAGQAPGGLVEGAALGGASSDLPSMD</sequence>
<dbReference type="AlphaFoldDB" id="A0A5A8C0Y1"/>
<feature type="region of interest" description="Disordered" evidence="1">
    <location>
        <begin position="476"/>
        <end position="555"/>
    </location>
</feature>
<organism evidence="2 3">
    <name type="scientific">Cafeteria roenbergensis</name>
    <name type="common">Marine flagellate</name>
    <dbReference type="NCBI Taxonomy" id="33653"/>
    <lineage>
        <taxon>Eukaryota</taxon>
        <taxon>Sar</taxon>
        <taxon>Stramenopiles</taxon>
        <taxon>Bigyra</taxon>
        <taxon>Opalozoa</taxon>
        <taxon>Bicosoecida</taxon>
        <taxon>Cafeteriaceae</taxon>
        <taxon>Cafeteria</taxon>
    </lineage>
</organism>
<feature type="compositionally biased region" description="Low complexity" evidence="1">
    <location>
        <begin position="746"/>
        <end position="761"/>
    </location>
</feature>
<name>A0A5A8C0Y1_CAFRO</name>
<gene>
    <name evidence="2" type="ORF">FNF29_08000</name>
</gene>
<dbReference type="GO" id="GO:0015929">
    <property type="term" value="F:hexosaminidase activity"/>
    <property type="evidence" value="ECO:0007669"/>
    <property type="project" value="InterPro"/>
</dbReference>
<feature type="compositionally biased region" description="Gly residues" evidence="1">
    <location>
        <begin position="539"/>
        <end position="549"/>
    </location>
</feature>
<comment type="caution">
    <text evidence="2">The sequence shown here is derived from an EMBL/GenBank/DDBJ whole genome shotgun (WGS) entry which is preliminary data.</text>
</comment>
<feature type="compositionally biased region" description="Gly residues" evidence="1">
    <location>
        <begin position="800"/>
        <end position="815"/>
    </location>
</feature>
<feature type="region of interest" description="Disordered" evidence="1">
    <location>
        <begin position="723"/>
        <end position="831"/>
    </location>
</feature>
<protein>
    <recommendedName>
        <fullName evidence="4">Beta-N-acetylhexosaminidase</fullName>
    </recommendedName>
</protein>
<dbReference type="PANTHER" id="PTHR21040:SF8">
    <property type="entry name" value="BCDNA.GH04120"/>
    <property type="match status" value="1"/>
</dbReference>
<dbReference type="SUPFAM" id="SSF51445">
    <property type="entry name" value="(Trans)glycosidases"/>
    <property type="match status" value="1"/>
</dbReference>
<dbReference type="Gene3D" id="3.20.20.80">
    <property type="entry name" value="Glycosidases"/>
    <property type="match status" value="1"/>
</dbReference>
<evidence type="ECO:0008006" key="4">
    <source>
        <dbReference type="Google" id="ProtNLM"/>
    </source>
</evidence>
<reference evidence="2 3" key="1">
    <citation type="submission" date="2019-07" db="EMBL/GenBank/DDBJ databases">
        <title>Genomes of Cafeteria roenbergensis.</title>
        <authorList>
            <person name="Fischer M.G."/>
            <person name="Hackl T."/>
            <person name="Roman M."/>
        </authorList>
    </citation>
    <scope>NUCLEOTIDE SEQUENCE [LARGE SCALE GENOMIC DNA]</scope>
    <source>
        <strain evidence="2 3">BVI</strain>
    </source>
</reference>
<proteinExistence type="predicted"/>
<evidence type="ECO:0000256" key="1">
    <source>
        <dbReference type="SAM" id="MobiDB-lite"/>
    </source>
</evidence>
<dbReference type="InterPro" id="IPR017853">
    <property type="entry name" value="GH"/>
</dbReference>